<evidence type="ECO:0000256" key="1">
    <source>
        <dbReference type="SAM" id="Coils"/>
    </source>
</evidence>
<sequence length="100" mass="11028">MNAQKVMIGALSGLVAGVAIGILVAPAEGKETRQRIADTAESLKRKLRQLRGAAIDELDELKDIFEKEVEGMREDVRNHVLELIKAAKEKGNHIKEHVMS</sequence>
<dbReference type="AlphaFoldDB" id="A0A8J2XSH0"/>
<dbReference type="InterPro" id="IPR052928">
    <property type="entry name" value="Desiccation-related_membrane"/>
</dbReference>
<name>A0A8J2XSH0_9BACT</name>
<evidence type="ECO:0008006" key="5">
    <source>
        <dbReference type="Google" id="ProtNLM"/>
    </source>
</evidence>
<dbReference type="PANTHER" id="PTHR35792">
    <property type="entry name" value="GENERAL STRESS PROTEIN"/>
    <property type="match status" value="1"/>
</dbReference>
<dbReference type="InterPro" id="IPR024623">
    <property type="entry name" value="YtxH"/>
</dbReference>
<gene>
    <name evidence="3" type="ORF">GCM10011511_18210</name>
</gene>
<evidence type="ECO:0000313" key="4">
    <source>
        <dbReference type="Proteomes" id="UP000607559"/>
    </source>
</evidence>
<keyword evidence="1" id="KW-0175">Coiled coil</keyword>
<feature type="coiled-coil region" evidence="1">
    <location>
        <begin position="33"/>
        <end position="75"/>
    </location>
</feature>
<proteinExistence type="predicted"/>
<reference evidence="3" key="2">
    <citation type="submission" date="2020-09" db="EMBL/GenBank/DDBJ databases">
        <authorList>
            <person name="Sun Q."/>
            <person name="Zhou Y."/>
        </authorList>
    </citation>
    <scope>NUCLEOTIDE SEQUENCE</scope>
    <source>
        <strain evidence="3">CGMCC 1.15448</strain>
    </source>
</reference>
<keyword evidence="2" id="KW-1133">Transmembrane helix</keyword>
<keyword evidence="2" id="KW-0812">Transmembrane</keyword>
<evidence type="ECO:0000256" key="2">
    <source>
        <dbReference type="SAM" id="Phobius"/>
    </source>
</evidence>
<dbReference type="Proteomes" id="UP000607559">
    <property type="component" value="Unassembled WGS sequence"/>
</dbReference>
<reference evidence="3" key="1">
    <citation type="journal article" date="2014" name="Int. J. Syst. Evol. Microbiol.">
        <title>Complete genome sequence of Corynebacterium casei LMG S-19264T (=DSM 44701T), isolated from a smear-ripened cheese.</title>
        <authorList>
            <consortium name="US DOE Joint Genome Institute (JGI-PGF)"/>
            <person name="Walter F."/>
            <person name="Albersmeier A."/>
            <person name="Kalinowski J."/>
            <person name="Ruckert C."/>
        </authorList>
    </citation>
    <scope>NUCLEOTIDE SEQUENCE</scope>
    <source>
        <strain evidence="3">CGMCC 1.15448</strain>
    </source>
</reference>
<dbReference type="Pfam" id="PF12732">
    <property type="entry name" value="YtxH"/>
    <property type="match status" value="1"/>
</dbReference>
<accession>A0A8J2XSH0</accession>
<dbReference type="PANTHER" id="PTHR35792:SF2">
    <property type="entry name" value="GENERAL STRESS PROTEIN"/>
    <property type="match status" value="1"/>
</dbReference>
<dbReference type="RefSeq" id="WP_188930809.1">
    <property type="nucleotide sequence ID" value="NZ_BMJC01000002.1"/>
</dbReference>
<evidence type="ECO:0000313" key="3">
    <source>
        <dbReference type="EMBL" id="GGA95212.1"/>
    </source>
</evidence>
<dbReference type="EMBL" id="BMJC01000002">
    <property type="protein sequence ID" value="GGA95212.1"/>
    <property type="molecule type" value="Genomic_DNA"/>
</dbReference>
<keyword evidence="2" id="KW-0472">Membrane</keyword>
<comment type="caution">
    <text evidence="3">The sequence shown here is derived from an EMBL/GenBank/DDBJ whole genome shotgun (WGS) entry which is preliminary data.</text>
</comment>
<organism evidence="3 4">
    <name type="scientific">Puia dinghuensis</name>
    <dbReference type="NCBI Taxonomy" id="1792502"/>
    <lineage>
        <taxon>Bacteria</taxon>
        <taxon>Pseudomonadati</taxon>
        <taxon>Bacteroidota</taxon>
        <taxon>Chitinophagia</taxon>
        <taxon>Chitinophagales</taxon>
        <taxon>Chitinophagaceae</taxon>
        <taxon>Puia</taxon>
    </lineage>
</organism>
<feature type="transmembrane region" description="Helical" evidence="2">
    <location>
        <begin position="6"/>
        <end position="25"/>
    </location>
</feature>
<keyword evidence="4" id="KW-1185">Reference proteome</keyword>
<protein>
    <recommendedName>
        <fullName evidence="5">YtxH domain-containing protein</fullName>
    </recommendedName>
</protein>
<dbReference type="SUPFAM" id="SSF58113">
    <property type="entry name" value="Apolipoprotein A-I"/>
    <property type="match status" value="1"/>
</dbReference>